<comment type="caution">
    <text evidence="2">The sequence shown here is derived from an EMBL/GenBank/DDBJ whole genome shotgun (WGS) entry which is preliminary data.</text>
</comment>
<organism evidence="2">
    <name type="scientific">marine sediment metagenome</name>
    <dbReference type="NCBI Taxonomy" id="412755"/>
    <lineage>
        <taxon>unclassified sequences</taxon>
        <taxon>metagenomes</taxon>
        <taxon>ecological metagenomes</taxon>
    </lineage>
</organism>
<dbReference type="PROSITE" id="PS51782">
    <property type="entry name" value="LYSM"/>
    <property type="match status" value="1"/>
</dbReference>
<proteinExistence type="predicted"/>
<dbReference type="InterPro" id="IPR036779">
    <property type="entry name" value="LysM_dom_sf"/>
</dbReference>
<reference evidence="2" key="1">
    <citation type="journal article" date="2015" name="Nature">
        <title>Complex archaea that bridge the gap between prokaryotes and eukaryotes.</title>
        <authorList>
            <person name="Spang A."/>
            <person name="Saw J.H."/>
            <person name="Jorgensen S.L."/>
            <person name="Zaremba-Niedzwiedzka K."/>
            <person name="Martijn J."/>
            <person name="Lind A.E."/>
            <person name="van Eijk R."/>
            <person name="Schleper C."/>
            <person name="Guy L."/>
            <person name="Ettema T.J."/>
        </authorList>
    </citation>
    <scope>NUCLEOTIDE SEQUENCE</scope>
</reference>
<dbReference type="CDD" id="cd00118">
    <property type="entry name" value="LysM"/>
    <property type="match status" value="1"/>
</dbReference>
<accession>A0A0F9PDD1</accession>
<name>A0A0F9PDD1_9ZZZZ</name>
<dbReference type="SUPFAM" id="SSF54106">
    <property type="entry name" value="LysM domain"/>
    <property type="match status" value="1"/>
</dbReference>
<dbReference type="EMBL" id="LAZR01006545">
    <property type="protein sequence ID" value="KKM91357.1"/>
    <property type="molecule type" value="Genomic_DNA"/>
</dbReference>
<dbReference type="Pfam" id="PF01476">
    <property type="entry name" value="LysM"/>
    <property type="match status" value="1"/>
</dbReference>
<evidence type="ECO:0000313" key="2">
    <source>
        <dbReference type="EMBL" id="KKM91357.1"/>
    </source>
</evidence>
<evidence type="ECO:0000259" key="1">
    <source>
        <dbReference type="PROSITE" id="PS51782"/>
    </source>
</evidence>
<dbReference type="AlphaFoldDB" id="A0A0F9PDD1"/>
<protein>
    <recommendedName>
        <fullName evidence="1">LysM domain-containing protein</fullName>
    </recommendedName>
</protein>
<gene>
    <name evidence="2" type="ORF">LCGC14_1229390</name>
</gene>
<dbReference type="InterPro" id="IPR018392">
    <property type="entry name" value="LysM"/>
</dbReference>
<dbReference type="Gene3D" id="3.10.350.10">
    <property type="entry name" value="LysM domain"/>
    <property type="match status" value="1"/>
</dbReference>
<sequence>MANLRVTLFVALTLFASAASSQTYTVKNGDSLWKIASKTKTSNVTIHQMIAAIHEKNAAVLGADIGSIVPGMVLGSSIRNRSVLG</sequence>
<feature type="domain" description="LysM" evidence="1">
    <location>
        <begin position="22"/>
        <end position="69"/>
    </location>
</feature>